<feature type="transmembrane region" description="Helical" evidence="1">
    <location>
        <begin position="6"/>
        <end position="33"/>
    </location>
</feature>
<name>A0A218X8C8_PUNGR</name>
<dbReference type="AlphaFoldDB" id="A0A218X8C8"/>
<accession>A0A218X8C8</accession>
<keyword evidence="1" id="KW-0812">Transmembrane</keyword>
<evidence type="ECO:0000256" key="1">
    <source>
        <dbReference type="SAM" id="Phobius"/>
    </source>
</evidence>
<organism evidence="2 3">
    <name type="scientific">Punica granatum</name>
    <name type="common">Pomegranate</name>
    <dbReference type="NCBI Taxonomy" id="22663"/>
    <lineage>
        <taxon>Eukaryota</taxon>
        <taxon>Viridiplantae</taxon>
        <taxon>Streptophyta</taxon>
        <taxon>Embryophyta</taxon>
        <taxon>Tracheophyta</taxon>
        <taxon>Spermatophyta</taxon>
        <taxon>Magnoliopsida</taxon>
        <taxon>eudicotyledons</taxon>
        <taxon>Gunneridae</taxon>
        <taxon>Pentapetalae</taxon>
        <taxon>rosids</taxon>
        <taxon>malvids</taxon>
        <taxon>Myrtales</taxon>
        <taxon>Lythraceae</taxon>
        <taxon>Punica</taxon>
    </lineage>
</organism>
<proteinExistence type="predicted"/>
<evidence type="ECO:0000313" key="2">
    <source>
        <dbReference type="EMBL" id="OWM80970.1"/>
    </source>
</evidence>
<comment type="caution">
    <text evidence="2">The sequence shown here is derived from an EMBL/GenBank/DDBJ whole genome shotgun (WGS) entry which is preliminary data.</text>
</comment>
<dbReference type="EMBL" id="MTKT01002214">
    <property type="protein sequence ID" value="OWM80970.1"/>
    <property type="molecule type" value="Genomic_DNA"/>
</dbReference>
<keyword evidence="1" id="KW-1133">Transmembrane helix</keyword>
<gene>
    <name evidence="2" type="ORF">CDL15_Pgr007001</name>
</gene>
<keyword evidence="1" id="KW-0472">Membrane</keyword>
<dbReference type="Proteomes" id="UP000197138">
    <property type="component" value="Unassembled WGS sequence"/>
</dbReference>
<reference evidence="3" key="1">
    <citation type="journal article" date="2017" name="Plant J.">
        <title>The pomegranate (Punica granatum L.) genome and the genomics of punicalagin biosynthesis.</title>
        <authorList>
            <person name="Qin G."/>
            <person name="Xu C."/>
            <person name="Ming R."/>
            <person name="Tang H."/>
            <person name="Guyot R."/>
            <person name="Kramer E.M."/>
            <person name="Hu Y."/>
            <person name="Yi X."/>
            <person name="Qi Y."/>
            <person name="Xu X."/>
            <person name="Gao Z."/>
            <person name="Pan H."/>
            <person name="Jian J."/>
            <person name="Tian Y."/>
            <person name="Yue Z."/>
            <person name="Xu Y."/>
        </authorList>
    </citation>
    <scope>NUCLEOTIDE SEQUENCE [LARGE SCALE GENOMIC DNA]</scope>
    <source>
        <strain evidence="3">cv. Dabenzi</strain>
    </source>
</reference>
<protein>
    <submittedName>
        <fullName evidence="2">Uncharacterized protein</fullName>
    </submittedName>
</protein>
<sequence length="72" mass="7806">MFRDCSYIFVSFSGKVSCSIALLATTSTIAAIIRGMLHKSSATIVFEPTYPSNFMDTVAAASYTIFPLASRK</sequence>
<evidence type="ECO:0000313" key="3">
    <source>
        <dbReference type="Proteomes" id="UP000197138"/>
    </source>
</evidence>